<protein>
    <recommendedName>
        <fullName evidence="3">WDR19 first beta-propeller domain-containing protein</fullName>
    </recommendedName>
</protein>
<evidence type="ECO:0000259" key="3">
    <source>
        <dbReference type="Pfam" id="PF23389"/>
    </source>
</evidence>
<keyword evidence="1" id="KW-0853">WD repeat</keyword>
<dbReference type="GO" id="GO:0060271">
    <property type="term" value="P:cilium assembly"/>
    <property type="evidence" value="ECO:0007669"/>
    <property type="project" value="TreeGrafter"/>
</dbReference>
<dbReference type="SUPFAM" id="SSF50978">
    <property type="entry name" value="WD40 repeat-like"/>
    <property type="match status" value="1"/>
</dbReference>
<dbReference type="InterPro" id="IPR036322">
    <property type="entry name" value="WD40_repeat_dom_sf"/>
</dbReference>
<organism evidence="4 5">
    <name type="scientific">Tenebrio molitor</name>
    <name type="common">Yellow mealworm beetle</name>
    <dbReference type="NCBI Taxonomy" id="7067"/>
    <lineage>
        <taxon>Eukaryota</taxon>
        <taxon>Metazoa</taxon>
        <taxon>Ecdysozoa</taxon>
        <taxon>Arthropoda</taxon>
        <taxon>Hexapoda</taxon>
        <taxon>Insecta</taxon>
        <taxon>Pterygota</taxon>
        <taxon>Neoptera</taxon>
        <taxon>Endopterygota</taxon>
        <taxon>Coleoptera</taxon>
        <taxon>Polyphaga</taxon>
        <taxon>Cucujiformia</taxon>
        <taxon>Tenebrionidae</taxon>
        <taxon>Tenebrio</taxon>
    </lineage>
</organism>
<dbReference type="Pfam" id="PF23389">
    <property type="entry name" value="Beta-prop_WDR19_1st"/>
    <property type="match status" value="1"/>
</dbReference>
<evidence type="ECO:0000256" key="2">
    <source>
        <dbReference type="ARBA" id="ARBA00022737"/>
    </source>
</evidence>
<accession>A0A8J6HUJ6</accession>
<name>A0A8J6HUJ6_TENMO</name>
<keyword evidence="5" id="KW-1185">Reference proteome</keyword>
<dbReference type="InterPro" id="IPR015943">
    <property type="entry name" value="WD40/YVTN_repeat-like_dom_sf"/>
</dbReference>
<dbReference type="Gene3D" id="2.130.10.10">
    <property type="entry name" value="YVTN repeat-like/Quinoprotein amine dehydrogenase"/>
    <property type="match status" value="1"/>
</dbReference>
<evidence type="ECO:0000313" key="5">
    <source>
        <dbReference type="Proteomes" id="UP000719412"/>
    </source>
</evidence>
<reference evidence="4" key="2">
    <citation type="submission" date="2021-08" db="EMBL/GenBank/DDBJ databases">
        <authorList>
            <person name="Eriksson T."/>
        </authorList>
    </citation>
    <scope>NUCLEOTIDE SEQUENCE</scope>
    <source>
        <strain evidence="4">Stoneville</strain>
        <tissue evidence="4">Whole head</tissue>
    </source>
</reference>
<dbReference type="PANTHER" id="PTHR14920:SF0">
    <property type="entry name" value="WD REPEAT DOMAIN 19"/>
    <property type="match status" value="1"/>
</dbReference>
<dbReference type="GO" id="GO:0030991">
    <property type="term" value="C:intraciliary transport particle A"/>
    <property type="evidence" value="ECO:0007669"/>
    <property type="project" value="TreeGrafter"/>
</dbReference>
<evidence type="ECO:0000256" key="1">
    <source>
        <dbReference type="ARBA" id="ARBA00022574"/>
    </source>
</evidence>
<gene>
    <name evidence="4" type="ORF">GEV33_001677</name>
</gene>
<dbReference type="Proteomes" id="UP000719412">
    <property type="component" value="Unassembled WGS sequence"/>
</dbReference>
<keyword evidence="2" id="KW-0677">Repeat</keyword>
<dbReference type="InterPro" id="IPR040379">
    <property type="entry name" value="WDR19/dyf-2"/>
</dbReference>
<dbReference type="AlphaFoldDB" id="A0A8J6HUJ6"/>
<dbReference type="GO" id="GO:0035721">
    <property type="term" value="P:intraciliary retrograde transport"/>
    <property type="evidence" value="ECO:0007669"/>
    <property type="project" value="InterPro"/>
</dbReference>
<comment type="caution">
    <text evidence="4">The sequence shown here is derived from an EMBL/GenBank/DDBJ whole genome shotgun (WGS) entry which is preliminary data.</text>
</comment>
<dbReference type="EMBL" id="JABDTM020009361">
    <property type="protein sequence ID" value="KAH0821114.1"/>
    <property type="molecule type" value="Genomic_DNA"/>
</dbReference>
<evidence type="ECO:0000313" key="4">
    <source>
        <dbReference type="EMBL" id="KAH0821114.1"/>
    </source>
</evidence>
<dbReference type="InterPro" id="IPR057855">
    <property type="entry name" value="Beta-prop_WDR19_1st"/>
</dbReference>
<dbReference type="PANTHER" id="PTHR14920">
    <property type="entry name" value="OSMOTIC AVOIDANCE ABNORMAL PROTEIN 1/WD REPEAT MEMBRANE PROTEIN"/>
    <property type="match status" value="1"/>
</dbReference>
<sequence>MVNIFDRYGQIQDRIRLPSLCTGFGWDSDGDLLAIICQSPQLILWDANTQKKIQIDVRLKDQMSCLIWAKTSPMLAVGTVKGNVSIYNHNTSKLLLNLIQIA</sequence>
<proteinExistence type="predicted"/>
<feature type="domain" description="WDR19 first beta-propeller" evidence="3">
    <location>
        <begin position="1"/>
        <end position="94"/>
    </location>
</feature>
<reference evidence="4" key="1">
    <citation type="journal article" date="2020" name="J Insects Food Feed">
        <title>The yellow mealworm (Tenebrio molitor) genome: a resource for the emerging insects as food and feed industry.</title>
        <authorList>
            <person name="Eriksson T."/>
            <person name="Andere A."/>
            <person name="Kelstrup H."/>
            <person name="Emery V."/>
            <person name="Picard C."/>
        </authorList>
    </citation>
    <scope>NUCLEOTIDE SEQUENCE</scope>
    <source>
        <strain evidence="4">Stoneville</strain>
        <tissue evidence="4">Whole head</tissue>
    </source>
</reference>
<dbReference type="GO" id="GO:0005929">
    <property type="term" value="C:cilium"/>
    <property type="evidence" value="ECO:0007669"/>
    <property type="project" value="TreeGrafter"/>
</dbReference>